<evidence type="ECO:0000259" key="2">
    <source>
        <dbReference type="Pfam" id="PF18276"/>
    </source>
</evidence>
<sequence length="3228" mass="351346">MDKQQLLELEAKSHLTPAELREANDPIAGEITARLEESVAAAEVASVLSDSEPLHRLTDRVAVPLGDAPQRRRLRGAVFDAVRAAVAADPEIAADPEVETHLRKAEERAREAAQARGIDPTLAEAARLDEPVAFNPAFSAQLEAARIYRLGDAAGLADETAKVVIDNLGSLSEVSEERLAGLVRDGTLMATDAAAVGVAASVYAILDERPELVAAAANSLSNPAELVKHTAADWERLVTASGTTPPGELSAKDYGALLHEKIERLFLAEALSLRGAAVDAGKAIASNRALANIRKDNPDVPVAGAAELEALDTSRLTPTERKKAEEKHAEIRQFVNRFAGMGLDAVLDDANLTKVARKKEVNRRVELVNAFLAGNNGVLARDLTQGSTDLKEVRFPARASASDKAMVLAHVRTYQRALAVAERLDDAEALVSAGYRSAQAIASSDAQTVAAKARIDIADAEAYVARAKAITVRVTGHFGAIIDAVFSGKNQLPVDNTTPAITGFLKEIPGFADFFGNQDFCNCAHCQSILSPAAYFVDLMCFIDEHVTQPYFSTQPAHVLNLKTRRPDLWTIELTCDNTNKPIPYLTIINEILENAVATDSGFTGDLTNRAAVADHVYKTKLPDALDSFVQPLNLAFEEIRTFLRHFALTPANLGEAGLATGNSLTRLMLGVSPKDFALIATADDALAFLTKVYGVPLSETAGKIDRFEVSRLMKPMGITRADLDELVASRFVTEDGAVPIAFKGAKRTADSIQNDVEYIEGLTRAALDRLHRFARLRKVTGWKTGELDMVLAHLAQRGIGNGLDAEALGALARLQRLQIRLKLSIEELTPLWSAIPTMPILRKAPLAAGEGFPKAKSSQAKFTVSLFNRQFNQTRHVETGGSFPKDTAAFLHPALADSPSPNPDPELARLMAGTGTTEGELLELVTGLAPALGIEPHSATEADRAFALTSRNLTLLYRHARLAKLLRLPITELFALAGLVPSMTSGVVNGIDDLEDLCRAAAWLKGSRRKLSSLLLAVQPATPPALTSTAAVTATTAAQTVTYQATDGAGAAQNETVTFAAHGDLTAIVADWNGQAQFTRAYQSDFAGLPESTGTFLSIVGHAESGAEIQVTADAGKIFGTALPSKATARSTGATLAGTLLPTEQEIAATLAAQTRAASLLVFADSLFSFLPPFAARMRSRAALTNATGGEQVKLAVTSNGTQQATETITLAANATLDAIVSDWNIQSASTLAYRADVKGRPAVGGTRLGITARTGTGSTSMITVTLDSASIFAATVPVAFKGGEISLEASRAIVDANVARFEPVDGDGRYQLKANFDPAVALTVPTGIDSALEPALRGLLLAYHSPVILASLLPGLLGIDAAVLAPLVEMLGLDLAVPQIFDELRDPEMEHPILAGAIARLRRLDRALADASKLGAENLSFLKDKAAMVLGAASFDRLDLASLRRIDLFKQLSAPVPDHPERAADLRALLSAFTTANAFAAADPVVLAKFLDCAPGTAQSLQGSLPLAPIALDAFAELKTAADIVTLIGAPGELFTLAASTDYDDLSAASAAIRAGLRSKYQDQTEWEEKVEPYENTLLSRRRDGLVAYLIHTGTPQFDEISDLYYYYLLDVEVEGCMRTSRVAAAIDSAQLYVNRCLMNLEESPPGATPSVHIYPAAIPEDEWSWRKNYRVWEASRKIFLYPENYIEPELRDDKTPLFKALEEDLLSKDITDESVLEAFGRYLRGFDELAHLTIAGAYHEKDKDRRKDVLHLIGVTADDPPTYYYRRVEDAHYGAVAADRATHWGAWEKLNVQVPVRKASPVVHRGQLYLFWIRYVTKPQNRVKDGESKFTGYQHKAFVEFAKRKIDGTWTTPQKLRLNENPFTPNSFPPSYQDDGVILDPIVPKDSTMVDMPFFDFTFYSNYEPLYDYVTHEIPKEDYQPRGFQWDQLYPASKNDLTLRGVNFQMWSPVDLYRLEIGEQVVATGDPANGGVPWLNPALLVILWALSGGKFDLTAHLPGRLVWSRRTGDTRELHTTPSGIPCFDTYAYATVMLDRARIEHYEKPLAARNADNSSGPGPWTRPQWNKTITDYLKQMQKVDRIGDIPAEATIDVVNGSVGDVIIQTSRDAFYLQADVRADGKYHLRRLNTSLSEPIADTLFHDGLETLLATNTQLGLKEAATGLNLMASKVFDASQTGSVDYSGAMGAYMREVFFHIPFLIADHLCSQGRYDDAQKWYHYIFDPTSAEAITVPATLSAEEKHRRELDRNWRYREFRSLPFNSMRAQLTNAVAIEQYRRDPFNPHAIARLRLSAYQKAIVLKYADNLLDWGDDLFVKAFAQLNPEYLREATLKYVIAQEILGGRPAQLGDCGEGLPQPRTFATIKPHLDGDSEFLMELESVIVTGGSRTFANLDKLRHMPVSNALAHVATTETYAAGLRKVQAASAATAGTPPPPPPAHREATLRQAMTASAGVRKKAVNVTRADVVVKEAVAEPETKITVAHIGAHRLLNPAKIKVPNWGRSIIRQVTPIFCVPGNDRIQTYWNRVEDRLYKLRHCQDIDGNFRLLPLFAPEIDPALLVGGAAGGLSLEDILGASEGSVPPFRFRYILEKARGYAATVQGFGSALLAALEKRDGEELTRLRNLHQRNILTLMSEMKTNELKIAEQGVEIVQRRLTGAEYRRDYYEGLVSNGLLATEVAQQSAQLVSAGIRGAAMAVGIAAAITKLIPQVGSPFAMKYGGMEVGDSLANWLTVATNSATISDSVATTMGIIAGNERREDGWRHQLKLAEMDIKVIEKDLAVAELRRAIAARSVELHEKSRDQQDEIMALYDARFTNLALYTHLARTLQQMHREAYSAALSMARLTERAYRFERPDDPGFYVGGEWDSSRAGLLAGERLSLALAAMERRFVETTTRQAEINQTFSMSQIAPAALISLKQAGSCEFALPEFYFDLFYPGQYRRKIKAVRLTIPSITGPYTNIGAKLSLTRSYLRKEPVPGASQLVEVPVSGNPSIATSTAQGDAGVFELNFRDERYMPFEGAGAISEWRLELPANFRPFDYQSINDVLINISYTADDDAGLRQHVEDSNAALEGALLNYLSNSSLTRVISLRQEFSSAFNRLVEAPAGTSVTVDISERHFPLFLQGRTLKVAAASVVLDLVERKPVGSFKLKLNGTSLSQFGAPTNPSSPNDTFGGLPNKPAINAFPAGLQARHTLEIQAAGQLAASAGSSATLDSEQLHDILLVVDYSL</sequence>
<evidence type="ECO:0000259" key="3">
    <source>
        <dbReference type="Pfam" id="PF18413"/>
    </source>
</evidence>
<organism evidence="5 6">
    <name type="scientific">Croceibacterium salegens</name>
    <dbReference type="NCBI Taxonomy" id="1737568"/>
    <lineage>
        <taxon>Bacteria</taxon>
        <taxon>Pseudomonadati</taxon>
        <taxon>Pseudomonadota</taxon>
        <taxon>Alphaproteobacteria</taxon>
        <taxon>Sphingomonadales</taxon>
        <taxon>Erythrobacteraceae</taxon>
        <taxon>Croceibacterium</taxon>
    </lineage>
</organism>
<accession>A0A6I4SRK7</accession>
<name>A0A6I4SRK7_9SPHN</name>
<evidence type="ECO:0000313" key="6">
    <source>
        <dbReference type="Proteomes" id="UP000433652"/>
    </source>
</evidence>
<dbReference type="InterPro" id="IPR040840">
    <property type="entry name" value="TcA_TcB_BD"/>
</dbReference>
<keyword evidence="6" id="KW-1185">Reference proteome</keyword>
<dbReference type="OrthoDB" id="9781691at2"/>
<dbReference type="Pfam" id="PF18276">
    <property type="entry name" value="TcA_TcB_BD"/>
    <property type="match status" value="1"/>
</dbReference>
<feature type="domain" description="ABC toxin N-terminal" evidence="4">
    <location>
        <begin position="1579"/>
        <end position="1705"/>
    </location>
</feature>
<feature type="domain" description="Tc toxin complex TcA C-terminal TcB-binding" evidence="2">
    <location>
        <begin position="2777"/>
        <end position="3053"/>
    </location>
</feature>
<dbReference type="InterPro" id="IPR041079">
    <property type="entry name" value="Neuraminidase-like"/>
</dbReference>
<dbReference type="InterPro" id="IPR018003">
    <property type="entry name" value="Insecticidal_toxin/plasmid_vir"/>
</dbReference>
<evidence type="ECO:0008006" key="7">
    <source>
        <dbReference type="Google" id="ProtNLM"/>
    </source>
</evidence>
<dbReference type="RefSeq" id="WP_159792021.1">
    <property type="nucleotide sequence ID" value="NZ_WTYM01000026.1"/>
</dbReference>
<dbReference type="EMBL" id="WTYM01000026">
    <property type="protein sequence ID" value="MXO58493.1"/>
    <property type="molecule type" value="Genomic_DNA"/>
</dbReference>
<dbReference type="Pfam" id="PF03538">
    <property type="entry name" value="VRP1"/>
    <property type="match status" value="1"/>
</dbReference>
<keyword evidence="1" id="KW-0843">Virulence</keyword>
<reference evidence="5 6" key="1">
    <citation type="submission" date="2019-12" db="EMBL/GenBank/DDBJ databases">
        <title>Genomic-based taxomic classification of the family Erythrobacteraceae.</title>
        <authorList>
            <person name="Xu L."/>
        </authorList>
    </citation>
    <scope>NUCLEOTIDE SEQUENCE [LARGE SCALE GENOMIC DNA]</scope>
    <source>
        <strain evidence="5 6">MCCC 1K01500</strain>
    </source>
</reference>
<protein>
    <recommendedName>
        <fullName evidence="7">Virulence plasmid A protein</fullName>
    </recommendedName>
</protein>
<gene>
    <name evidence="5" type="ORF">GRI89_02885</name>
</gene>
<evidence type="ECO:0000313" key="5">
    <source>
        <dbReference type="EMBL" id="MXO58493.1"/>
    </source>
</evidence>
<dbReference type="Pfam" id="PF18413">
    <property type="entry name" value="Neuraminidase"/>
    <property type="match status" value="1"/>
</dbReference>
<dbReference type="InterPro" id="IPR046839">
    <property type="entry name" value="ABC_toxin_N"/>
</dbReference>
<proteinExistence type="predicted"/>
<dbReference type="Proteomes" id="UP000433652">
    <property type="component" value="Unassembled WGS sequence"/>
</dbReference>
<dbReference type="Pfam" id="PF20220">
    <property type="entry name" value="ABC_toxin_N"/>
    <property type="match status" value="1"/>
</dbReference>
<comment type="caution">
    <text evidence="5">The sequence shown here is derived from an EMBL/GenBank/DDBJ whole genome shotgun (WGS) entry which is preliminary data.</text>
</comment>
<evidence type="ECO:0000256" key="1">
    <source>
        <dbReference type="ARBA" id="ARBA00023026"/>
    </source>
</evidence>
<evidence type="ECO:0000259" key="4">
    <source>
        <dbReference type="Pfam" id="PF20220"/>
    </source>
</evidence>
<feature type="domain" description="Neuraminidase-like" evidence="3">
    <location>
        <begin position="1735"/>
        <end position="1862"/>
    </location>
</feature>